<evidence type="ECO:0000313" key="2">
    <source>
        <dbReference type="EMBL" id="KIO18034.1"/>
    </source>
</evidence>
<protein>
    <submittedName>
        <fullName evidence="2">Uncharacterized protein</fullName>
    </submittedName>
</protein>
<gene>
    <name evidence="2" type="ORF">M407DRAFT_32289</name>
</gene>
<evidence type="ECO:0000256" key="1">
    <source>
        <dbReference type="SAM" id="MobiDB-lite"/>
    </source>
</evidence>
<sequence>MADPNVDTKAPPPPLDKPEEEQPTLTFHRTNGVECEDFINNVCCRALKQDKICDNDWLVVTIRGRRTEQGVL</sequence>
<dbReference type="Proteomes" id="UP000054248">
    <property type="component" value="Unassembled WGS sequence"/>
</dbReference>
<feature type="region of interest" description="Disordered" evidence="1">
    <location>
        <begin position="1"/>
        <end position="23"/>
    </location>
</feature>
<keyword evidence="3" id="KW-1185">Reference proteome</keyword>
<name>A0A0C3Q501_9AGAM</name>
<dbReference type="AlphaFoldDB" id="A0A0C3Q501"/>
<reference evidence="2 3" key="1">
    <citation type="submission" date="2014-04" db="EMBL/GenBank/DDBJ databases">
        <authorList>
            <consortium name="DOE Joint Genome Institute"/>
            <person name="Kuo A."/>
            <person name="Girlanda M."/>
            <person name="Perotto S."/>
            <person name="Kohler A."/>
            <person name="Nagy L.G."/>
            <person name="Floudas D."/>
            <person name="Copeland A."/>
            <person name="Barry K.W."/>
            <person name="Cichocki N."/>
            <person name="Veneault-Fourrey C."/>
            <person name="LaButti K."/>
            <person name="Lindquist E.A."/>
            <person name="Lipzen A."/>
            <person name="Lundell T."/>
            <person name="Morin E."/>
            <person name="Murat C."/>
            <person name="Sun H."/>
            <person name="Tunlid A."/>
            <person name="Henrissat B."/>
            <person name="Grigoriev I.V."/>
            <person name="Hibbett D.S."/>
            <person name="Martin F."/>
            <person name="Nordberg H.P."/>
            <person name="Cantor M.N."/>
            <person name="Hua S.X."/>
        </authorList>
    </citation>
    <scope>NUCLEOTIDE SEQUENCE [LARGE SCALE GENOMIC DNA]</scope>
    <source>
        <strain evidence="2 3">MUT 4182</strain>
    </source>
</reference>
<reference evidence="3" key="2">
    <citation type="submission" date="2015-01" db="EMBL/GenBank/DDBJ databases">
        <title>Evolutionary Origins and Diversification of the Mycorrhizal Mutualists.</title>
        <authorList>
            <consortium name="DOE Joint Genome Institute"/>
            <consortium name="Mycorrhizal Genomics Consortium"/>
            <person name="Kohler A."/>
            <person name="Kuo A."/>
            <person name="Nagy L.G."/>
            <person name="Floudas D."/>
            <person name="Copeland A."/>
            <person name="Barry K.W."/>
            <person name="Cichocki N."/>
            <person name="Veneault-Fourrey C."/>
            <person name="LaButti K."/>
            <person name="Lindquist E.A."/>
            <person name="Lipzen A."/>
            <person name="Lundell T."/>
            <person name="Morin E."/>
            <person name="Murat C."/>
            <person name="Riley R."/>
            <person name="Ohm R."/>
            <person name="Sun H."/>
            <person name="Tunlid A."/>
            <person name="Henrissat B."/>
            <person name="Grigoriev I.V."/>
            <person name="Hibbett D.S."/>
            <person name="Martin F."/>
        </authorList>
    </citation>
    <scope>NUCLEOTIDE SEQUENCE [LARGE SCALE GENOMIC DNA]</scope>
    <source>
        <strain evidence="3">MUT 4182</strain>
    </source>
</reference>
<evidence type="ECO:0000313" key="3">
    <source>
        <dbReference type="Proteomes" id="UP000054248"/>
    </source>
</evidence>
<accession>A0A0C3Q501</accession>
<dbReference type="EMBL" id="KN823320">
    <property type="protein sequence ID" value="KIO18034.1"/>
    <property type="molecule type" value="Genomic_DNA"/>
</dbReference>
<organism evidence="2 3">
    <name type="scientific">Tulasnella calospora MUT 4182</name>
    <dbReference type="NCBI Taxonomy" id="1051891"/>
    <lineage>
        <taxon>Eukaryota</taxon>
        <taxon>Fungi</taxon>
        <taxon>Dikarya</taxon>
        <taxon>Basidiomycota</taxon>
        <taxon>Agaricomycotina</taxon>
        <taxon>Agaricomycetes</taxon>
        <taxon>Cantharellales</taxon>
        <taxon>Tulasnellaceae</taxon>
        <taxon>Tulasnella</taxon>
    </lineage>
</organism>
<dbReference type="HOGENOM" id="CLU_2724084_0_0_1"/>
<proteinExistence type="predicted"/>